<organism evidence="6">
    <name type="scientific">Nymphaea colorata</name>
    <name type="common">pocket water lily</name>
    <dbReference type="NCBI Taxonomy" id="210225"/>
    <lineage>
        <taxon>Eukaryota</taxon>
        <taxon>Viridiplantae</taxon>
        <taxon>Streptophyta</taxon>
        <taxon>Embryophyta</taxon>
        <taxon>Tracheophyta</taxon>
        <taxon>Spermatophyta</taxon>
        <taxon>Magnoliopsida</taxon>
        <taxon>Nymphaeales</taxon>
        <taxon>Nymphaeaceae</taxon>
        <taxon>Nymphaea</taxon>
    </lineage>
</organism>
<evidence type="ECO:0000256" key="2">
    <source>
        <dbReference type="ARBA" id="ARBA00022723"/>
    </source>
</evidence>
<dbReference type="EMBL" id="LR721782">
    <property type="protein sequence ID" value="VVW27150.1"/>
    <property type="molecule type" value="Genomic_DNA"/>
</dbReference>
<accession>A0A5K1CJG5</accession>
<gene>
    <name evidence="6" type="ORF">NYM_LOCUS17341</name>
</gene>
<proteinExistence type="inferred from homology"/>
<dbReference type="Gramene" id="NC4G0046920.1">
    <property type="protein sequence ID" value="NC4G0046920.1:cds"/>
    <property type="gene ID" value="NC4G0046920"/>
</dbReference>
<feature type="compositionally biased region" description="Acidic residues" evidence="4">
    <location>
        <begin position="334"/>
        <end position="343"/>
    </location>
</feature>
<dbReference type="InterPro" id="IPR005000">
    <property type="entry name" value="Aldolase/citrate-lyase_domain"/>
</dbReference>
<feature type="region of interest" description="Disordered" evidence="4">
    <location>
        <begin position="43"/>
        <end position="64"/>
    </location>
</feature>
<dbReference type="PANTHER" id="PTHR30502">
    <property type="entry name" value="2-KETO-3-DEOXY-L-RHAMNONATE ALDOLASE"/>
    <property type="match status" value="1"/>
</dbReference>
<dbReference type="Pfam" id="PF03328">
    <property type="entry name" value="HpcH_HpaI"/>
    <property type="match status" value="1"/>
</dbReference>
<feature type="domain" description="HpcH/HpaI aldolase/citrate lyase" evidence="5">
    <location>
        <begin position="79"/>
        <end position="316"/>
    </location>
</feature>
<dbReference type="OrthoDB" id="1621678at2759"/>
<comment type="similarity">
    <text evidence="1">Belongs to the HpcH/HpaI aldolase family.</text>
</comment>
<dbReference type="GO" id="GO:0016832">
    <property type="term" value="F:aldehyde-lyase activity"/>
    <property type="evidence" value="ECO:0007669"/>
    <property type="project" value="TreeGrafter"/>
</dbReference>
<dbReference type="FunFam" id="3.20.20.60:FF:000028">
    <property type="entry name" value="2-keto-3-deoxy-L-rhamnonate aldolase-like"/>
    <property type="match status" value="1"/>
</dbReference>
<dbReference type="GO" id="GO:0005737">
    <property type="term" value="C:cytoplasm"/>
    <property type="evidence" value="ECO:0007669"/>
    <property type="project" value="TreeGrafter"/>
</dbReference>
<evidence type="ECO:0000256" key="1">
    <source>
        <dbReference type="ARBA" id="ARBA00005568"/>
    </source>
</evidence>
<dbReference type="SUPFAM" id="SSF51621">
    <property type="entry name" value="Phosphoenolpyruvate/pyruvate domain"/>
    <property type="match status" value="1"/>
</dbReference>
<dbReference type="OMA" id="HQVQIGC"/>
<dbReference type="PANTHER" id="PTHR30502:SF0">
    <property type="entry name" value="PHOSPHOENOLPYRUVATE CARBOXYLASE FAMILY PROTEIN"/>
    <property type="match status" value="1"/>
</dbReference>
<sequence>MAFSLKSCVFPVNPLAPRLQPPLPPRQAHPHIVPFLSPTVRRISQRNRPSPSPPNLSLAPRAEGPGSLKSRLTAGEQLYGIFIMSFSPTLAEIAGFCGYDYAVVDLEHGSGDVFAALPVLRALEATGVPAVIRLPELDATWAKRALDLGPQGIMFPMIDSPKDARRAVSYCRYPPRGVRGAAHPVVRASRYGIDDDYLSRCEEELLVMCQIETEDAVKKVEEIAAVEGVDCLQMGPLDLSANMGYLWDPGNKKVKEVLYKVEKTVLASKGDVSDGSSSSGGAYLAGFARGEDTGEKLKERGYHMVAGAVDVALFRDAALRDIRKFRESGRTSPSEEDDDDDDKKDEKYWSE</sequence>
<protein>
    <recommendedName>
        <fullName evidence="5">HpcH/HpaI aldolase/citrate lyase domain-containing protein</fullName>
    </recommendedName>
</protein>
<dbReference type="Gene3D" id="3.20.20.60">
    <property type="entry name" value="Phosphoenolpyruvate-binding domains"/>
    <property type="match status" value="1"/>
</dbReference>
<evidence type="ECO:0000256" key="3">
    <source>
        <dbReference type="ARBA" id="ARBA00023239"/>
    </source>
</evidence>
<feature type="region of interest" description="Disordered" evidence="4">
    <location>
        <begin position="325"/>
        <end position="351"/>
    </location>
</feature>
<keyword evidence="3" id="KW-0456">Lyase</keyword>
<dbReference type="AlphaFoldDB" id="A0A5K1CJG5"/>
<name>A0A5K1CJG5_9MAGN</name>
<evidence type="ECO:0000256" key="4">
    <source>
        <dbReference type="SAM" id="MobiDB-lite"/>
    </source>
</evidence>
<dbReference type="InterPro" id="IPR015813">
    <property type="entry name" value="Pyrv/PenolPyrv_kinase-like_dom"/>
</dbReference>
<keyword evidence="2" id="KW-0479">Metal-binding</keyword>
<dbReference type="InterPro" id="IPR050251">
    <property type="entry name" value="HpcH-HpaI_aldolase"/>
</dbReference>
<evidence type="ECO:0000259" key="5">
    <source>
        <dbReference type="Pfam" id="PF03328"/>
    </source>
</evidence>
<reference evidence="6" key="1">
    <citation type="submission" date="2019-09" db="EMBL/GenBank/DDBJ databases">
        <authorList>
            <person name="Zhang L."/>
        </authorList>
    </citation>
    <scope>NUCLEOTIDE SEQUENCE</scope>
</reference>
<evidence type="ECO:0000313" key="6">
    <source>
        <dbReference type="EMBL" id="VVW27150.1"/>
    </source>
</evidence>
<dbReference type="GO" id="GO:0046872">
    <property type="term" value="F:metal ion binding"/>
    <property type="evidence" value="ECO:0007669"/>
    <property type="project" value="UniProtKB-KW"/>
</dbReference>
<dbReference type="InterPro" id="IPR040442">
    <property type="entry name" value="Pyrv_kinase-like_dom_sf"/>
</dbReference>